<dbReference type="KEGG" id="fau:Fraau_0526"/>
<feature type="transmembrane region" description="Helical" evidence="10">
    <location>
        <begin position="157"/>
        <end position="176"/>
    </location>
</feature>
<sequence length="193" mass="21727">MSPLEIGAALLSAWGVWLTARRRLTGFPVSLLACGLYAKVFLDARLYSDAILQILFAGFVVYGWFRWRRHLDASHQVIIAPLPRNRAWRQLAFGAAGGLLLGTWMHGHTDAALPWLDAALTCFSLVAQYWQARRHLASWWLWTAIDLLYVGEYASKSLWITALLYAGFVGLAIHGWRQWRQASIPPLPRPAGS</sequence>
<keyword evidence="7 10" id="KW-0812">Transmembrane</keyword>
<comment type="subcellular location">
    <subcellularLocation>
        <location evidence="2">Cell membrane</location>
        <topology evidence="2">Multi-pass membrane protein</topology>
    </subcellularLocation>
</comment>
<organism evidence="11 12">
    <name type="scientific">Frateuria aurantia (strain ATCC 33424 / DSM 6220 / KCTC 2777 / LMG 1558 / NBRC 3245 / NCIMB 13370)</name>
    <name type="common">Acetobacter aurantius</name>
    <dbReference type="NCBI Taxonomy" id="767434"/>
    <lineage>
        <taxon>Bacteria</taxon>
        <taxon>Pseudomonadati</taxon>
        <taxon>Pseudomonadota</taxon>
        <taxon>Gammaproteobacteria</taxon>
        <taxon>Lysobacterales</taxon>
        <taxon>Rhodanobacteraceae</taxon>
        <taxon>Frateuria</taxon>
    </lineage>
</organism>
<dbReference type="RefSeq" id="WP_014402014.1">
    <property type="nucleotide sequence ID" value="NC_017033.1"/>
</dbReference>
<comment type="similarity">
    <text evidence="3">Belongs to the nicotinamide ribonucleoside (NR) uptake permease (TC 4.B.1) family.</text>
</comment>
<protein>
    <recommendedName>
        <fullName evidence="4">Nicotinamide riboside transporter PnuC</fullName>
    </recommendedName>
</protein>
<evidence type="ECO:0000256" key="7">
    <source>
        <dbReference type="ARBA" id="ARBA00022692"/>
    </source>
</evidence>
<dbReference type="PANTHER" id="PTHR36122">
    <property type="entry name" value="NICOTINAMIDE RIBOSIDE TRANSPORTER PNUC"/>
    <property type="match status" value="1"/>
</dbReference>
<evidence type="ECO:0000313" key="12">
    <source>
        <dbReference type="Proteomes" id="UP000005234"/>
    </source>
</evidence>
<dbReference type="EMBL" id="CP003350">
    <property type="protein sequence ID" value="AFC85008.1"/>
    <property type="molecule type" value="Genomic_DNA"/>
</dbReference>
<dbReference type="AlphaFoldDB" id="H8L4T5"/>
<evidence type="ECO:0000256" key="1">
    <source>
        <dbReference type="ARBA" id="ARBA00002672"/>
    </source>
</evidence>
<feature type="transmembrane region" description="Helical" evidence="10">
    <location>
        <begin position="46"/>
        <end position="65"/>
    </location>
</feature>
<dbReference type="InterPro" id="IPR006419">
    <property type="entry name" value="NMN_transpt_PnuC"/>
</dbReference>
<evidence type="ECO:0000256" key="4">
    <source>
        <dbReference type="ARBA" id="ARBA00017522"/>
    </source>
</evidence>
<evidence type="ECO:0000256" key="9">
    <source>
        <dbReference type="ARBA" id="ARBA00023136"/>
    </source>
</evidence>
<evidence type="ECO:0000256" key="5">
    <source>
        <dbReference type="ARBA" id="ARBA00022448"/>
    </source>
</evidence>
<evidence type="ECO:0000256" key="3">
    <source>
        <dbReference type="ARBA" id="ARBA00006669"/>
    </source>
</evidence>
<keyword evidence="9 10" id="KW-0472">Membrane</keyword>
<evidence type="ECO:0000256" key="2">
    <source>
        <dbReference type="ARBA" id="ARBA00004651"/>
    </source>
</evidence>
<proteinExistence type="inferred from homology"/>
<gene>
    <name evidence="11" type="ordered locus">Fraau_0526</name>
</gene>
<dbReference type="PANTHER" id="PTHR36122:SF2">
    <property type="entry name" value="NICOTINAMIDE RIBOSIDE TRANSPORTER PNUC"/>
    <property type="match status" value="1"/>
</dbReference>
<evidence type="ECO:0000256" key="8">
    <source>
        <dbReference type="ARBA" id="ARBA00022989"/>
    </source>
</evidence>
<evidence type="ECO:0000256" key="10">
    <source>
        <dbReference type="SAM" id="Phobius"/>
    </source>
</evidence>
<keyword evidence="12" id="KW-1185">Reference proteome</keyword>
<feature type="transmembrane region" description="Helical" evidence="10">
    <location>
        <begin position="86"/>
        <end position="105"/>
    </location>
</feature>
<reference evidence="11" key="1">
    <citation type="submission" date="2012-02" db="EMBL/GenBank/DDBJ databases">
        <title>The complete genome of Frateuria aurantia DSM 6220.</title>
        <authorList>
            <consortium name="US DOE Joint Genome Institute (JGI-PGF)"/>
            <person name="Lucas S."/>
            <person name="Copeland A."/>
            <person name="Lapidus A."/>
            <person name="Glavina del Rio T."/>
            <person name="Dalin E."/>
            <person name="Tice H."/>
            <person name="Bruce D."/>
            <person name="Goodwin L."/>
            <person name="Pitluck S."/>
            <person name="Peters L."/>
            <person name="Ovchinnikova G."/>
            <person name="Teshima H."/>
            <person name="Kyrpides N."/>
            <person name="Mavromatis K."/>
            <person name="Ivanova N."/>
            <person name="Brettin T."/>
            <person name="Detter J.C."/>
            <person name="Han C."/>
            <person name="Larimer F."/>
            <person name="Land M."/>
            <person name="Hauser L."/>
            <person name="Markowitz V."/>
            <person name="Cheng J.-F."/>
            <person name="Hugenholtz P."/>
            <person name="Woyke T."/>
            <person name="Wu D."/>
            <person name="Brambilla E."/>
            <person name="Klenk H.-P."/>
            <person name="Eisen J.A."/>
        </authorList>
    </citation>
    <scope>NUCLEOTIDE SEQUENCE</scope>
    <source>
        <strain evidence="11">DSM 6220</strain>
    </source>
</reference>
<evidence type="ECO:0000313" key="11">
    <source>
        <dbReference type="EMBL" id="AFC85008.1"/>
    </source>
</evidence>
<dbReference type="Pfam" id="PF04973">
    <property type="entry name" value="NMN_transporter"/>
    <property type="match status" value="1"/>
</dbReference>
<dbReference type="GO" id="GO:0005886">
    <property type="term" value="C:plasma membrane"/>
    <property type="evidence" value="ECO:0007669"/>
    <property type="project" value="UniProtKB-SubCell"/>
</dbReference>
<keyword evidence="5" id="KW-0813">Transport</keyword>
<dbReference type="NCBIfam" id="TIGR01528">
    <property type="entry name" value="NMN_trans_PnuC"/>
    <property type="match status" value="1"/>
</dbReference>
<accession>H8L4T5</accession>
<dbReference type="eggNOG" id="COG3201">
    <property type="taxonomic scope" value="Bacteria"/>
</dbReference>
<comment type="function">
    <text evidence="1">Required for nicotinamide riboside transport across the inner membrane.</text>
</comment>
<dbReference type="OrthoDB" id="9791248at2"/>
<dbReference type="STRING" id="767434.Fraau_0526"/>
<keyword evidence="8 10" id="KW-1133">Transmembrane helix</keyword>
<dbReference type="GO" id="GO:0034257">
    <property type="term" value="F:nicotinamide riboside transmembrane transporter activity"/>
    <property type="evidence" value="ECO:0007669"/>
    <property type="project" value="InterPro"/>
</dbReference>
<keyword evidence="6" id="KW-1003">Cell membrane</keyword>
<dbReference type="HOGENOM" id="CLU_076589_2_0_6"/>
<evidence type="ECO:0000256" key="6">
    <source>
        <dbReference type="ARBA" id="ARBA00022475"/>
    </source>
</evidence>
<name>H8L4T5_FRAAD</name>
<dbReference type="Proteomes" id="UP000005234">
    <property type="component" value="Chromosome"/>
</dbReference>